<feature type="transmembrane region" description="Helical" evidence="6">
    <location>
        <begin position="166"/>
        <end position="187"/>
    </location>
</feature>
<evidence type="ECO:0000259" key="7">
    <source>
        <dbReference type="PROSITE" id="PS50922"/>
    </source>
</evidence>
<evidence type="ECO:0000256" key="6">
    <source>
        <dbReference type="SAM" id="Phobius"/>
    </source>
</evidence>
<protein>
    <recommendedName>
        <fullName evidence="7">TLC domain-containing protein</fullName>
    </recommendedName>
</protein>
<reference evidence="8 9" key="1">
    <citation type="journal article" date="2024" name="Commun. Biol.">
        <title>Comparative genomic analysis of thermophilic fungi reveals convergent evolutionary adaptations and gene losses.</title>
        <authorList>
            <person name="Steindorff A.S."/>
            <person name="Aguilar-Pontes M.V."/>
            <person name="Robinson A.J."/>
            <person name="Andreopoulos B."/>
            <person name="LaButti K."/>
            <person name="Kuo A."/>
            <person name="Mondo S."/>
            <person name="Riley R."/>
            <person name="Otillar R."/>
            <person name="Haridas S."/>
            <person name="Lipzen A."/>
            <person name="Grimwood J."/>
            <person name="Schmutz J."/>
            <person name="Clum A."/>
            <person name="Reid I.D."/>
            <person name="Moisan M.C."/>
            <person name="Butler G."/>
            <person name="Nguyen T.T.M."/>
            <person name="Dewar K."/>
            <person name="Conant G."/>
            <person name="Drula E."/>
            <person name="Henrissat B."/>
            <person name="Hansel C."/>
            <person name="Singer S."/>
            <person name="Hutchinson M.I."/>
            <person name="de Vries R.P."/>
            <person name="Natvig D.O."/>
            <person name="Powell A.J."/>
            <person name="Tsang A."/>
            <person name="Grigoriev I.V."/>
        </authorList>
    </citation>
    <scope>NUCLEOTIDE SEQUENCE [LARGE SCALE GENOMIC DNA]</scope>
    <source>
        <strain evidence="8 9">CBS 494.80</strain>
    </source>
</reference>
<evidence type="ECO:0000313" key="8">
    <source>
        <dbReference type="EMBL" id="KAL2068829.1"/>
    </source>
</evidence>
<dbReference type="PANTHER" id="PTHR13439">
    <property type="entry name" value="CT120 PROTEIN"/>
    <property type="match status" value="1"/>
</dbReference>
<dbReference type="PROSITE" id="PS50922">
    <property type="entry name" value="TLC"/>
    <property type="match status" value="1"/>
</dbReference>
<dbReference type="EMBL" id="JAZHXI010000008">
    <property type="protein sequence ID" value="KAL2068829.1"/>
    <property type="molecule type" value="Genomic_DNA"/>
</dbReference>
<dbReference type="Proteomes" id="UP001595075">
    <property type="component" value="Unassembled WGS sequence"/>
</dbReference>
<evidence type="ECO:0000256" key="4">
    <source>
        <dbReference type="ARBA" id="ARBA00023136"/>
    </source>
</evidence>
<feature type="transmembrane region" description="Helical" evidence="6">
    <location>
        <begin position="73"/>
        <end position="94"/>
    </location>
</feature>
<comment type="subcellular location">
    <subcellularLocation>
        <location evidence="1">Membrane</location>
        <topology evidence="1">Multi-pass membrane protein</topology>
    </subcellularLocation>
</comment>
<dbReference type="PANTHER" id="PTHR13439:SF0">
    <property type="entry name" value="TOPOISOMERASE I DAMAGE AFFECTED PROTEIN 4"/>
    <property type="match status" value="1"/>
</dbReference>
<keyword evidence="9" id="KW-1185">Reference proteome</keyword>
<sequence>MLDIFPPAPSYLVQASKPLADFIGLWTIPHHIHEVLAALLAYQIIFSVISPFASSRLAPKRYHGLSSSRRISWNAHVTSLIQSTFITFLALYVIWSDEERRNMDWVGRIWGYTGAIGAVQGLAAGYFLWDLMLSIVHFKVFGSGSLAHAVSALLVTSMGFRPFANYYGLNFILYEISTPFLNIHWFCDKLNMTGSRIQLYNGIALMTTFFCSRVLWGNYQSLCIYRDVWTALHTPTIDLKYASETSIFDYMTTTGLDVVSNSHDMKLPLWLVFVYLGSNTLLSFLNMYWFSKMVETMRKRFQPPHAKKDN</sequence>
<feature type="transmembrane region" description="Helical" evidence="6">
    <location>
        <begin position="269"/>
        <end position="290"/>
    </location>
</feature>
<feature type="transmembrane region" description="Helical" evidence="6">
    <location>
        <begin position="140"/>
        <end position="160"/>
    </location>
</feature>
<gene>
    <name evidence="8" type="ORF">VTL71DRAFT_15167</name>
</gene>
<comment type="caution">
    <text evidence="8">The sequence shown here is derived from an EMBL/GenBank/DDBJ whole genome shotgun (WGS) entry which is preliminary data.</text>
</comment>
<feature type="transmembrane region" description="Helical" evidence="6">
    <location>
        <begin position="35"/>
        <end position="53"/>
    </location>
</feature>
<evidence type="ECO:0000256" key="5">
    <source>
        <dbReference type="PROSITE-ProRule" id="PRU00205"/>
    </source>
</evidence>
<evidence type="ECO:0000256" key="1">
    <source>
        <dbReference type="ARBA" id="ARBA00004141"/>
    </source>
</evidence>
<dbReference type="SMART" id="SM00724">
    <property type="entry name" value="TLC"/>
    <property type="match status" value="1"/>
</dbReference>
<proteinExistence type="predicted"/>
<evidence type="ECO:0000313" key="9">
    <source>
        <dbReference type="Proteomes" id="UP001595075"/>
    </source>
</evidence>
<dbReference type="InterPro" id="IPR050846">
    <property type="entry name" value="TLCD"/>
</dbReference>
<dbReference type="Pfam" id="PF03798">
    <property type="entry name" value="TRAM_LAG1_CLN8"/>
    <property type="match status" value="1"/>
</dbReference>
<keyword evidence="2 5" id="KW-0812">Transmembrane</keyword>
<feature type="domain" description="TLC" evidence="7">
    <location>
        <begin position="68"/>
        <end position="302"/>
    </location>
</feature>
<keyword evidence="3 6" id="KW-1133">Transmembrane helix</keyword>
<evidence type="ECO:0000256" key="3">
    <source>
        <dbReference type="ARBA" id="ARBA00022989"/>
    </source>
</evidence>
<keyword evidence="4 5" id="KW-0472">Membrane</keyword>
<dbReference type="InterPro" id="IPR006634">
    <property type="entry name" value="TLC-dom"/>
</dbReference>
<feature type="transmembrane region" description="Helical" evidence="6">
    <location>
        <begin position="199"/>
        <end position="216"/>
    </location>
</feature>
<organism evidence="8 9">
    <name type="scientific">Oculimacula yallundae</name>
    <dbReference type="NCBI Taxonomy" id="86028"/>
    <lineage>
        <taxon>Eukaryota</taxon>
        <taxon>Fungi</taxon>
        <taxon>Dikarya</taxon>
        <taxon>Ascomycota</taxon>
        <taxon>Pezizomycotina</taxon>
        <taxon>Leotiomycetes</taxon>
        <taxon>Helotiales</taxon>
        <taxon>Ploettnerulaceae</taxon>
        <taxon>Oculimacula</taxon>
    </lineage>
</organism>
<accession>A0ABR4CFT8</accession>
<feature type="transmembrane region" description="Helical" evidence="6">
    <location>
        <begin position="109"/>
        <end position="128"/>
    </location>
</feature>
<evidence type="ECO:0000256" key="2">
    <source>
        <dbReference type="ARBA" id="ARBA00022692"/>
    </source>
</evidence>
<name>A0ABR4CFT8_9HELO</name>